<dbReference type="EMBL" id="JBBKAM010000004">
    <property type="protein sequence ID" value="MEJ8646198.1"/>
    <property type="molecule type" value="Genomic_DNA"/>
</dbReference>
<gene>
    <name evidence="2" type="ORF">WKI68_43105</name>
</gene>
<evidence type="ECO:0000313" key="3">
    <source>
        <dbReference type="Proteomes" id="UP001382904"/>
    </source>
</evidence>
<sequence>MVLRLCLRASPTSPPSTCCSASSNWAVWGGRPRRTAAGALIAEWAGTDVEAAQQLGACIDTTEWRPAPPLLKLSSTTAVKTAAAGGAARLPQRLGLWFAHAYVIGLCGTLAGAYFFQFGLWEHPCPCDCCSGCSSCSALWARPPSSPVPARAR</sequence>
<dbReference type="Proteomes" id="UP001382904">
    <property type="component" value="Unassembled WGS sequence"/>
</dbReference>
<feature type="transmembrane region" description="Helical" evidence="1">
    <location>
        <begin position="94"/>
        <end position="116"/>
    </location>
</feature>
<protein>
    <submittedName>
        <fullName evidence="2">Uncharacterized protein</fullName>
    </submittedName>
</protein>
<organism evidence="2 3">
    <name type="scientific">Streptomyces caledonius</name>
    <dbReference type="NCBI Taxonomy" id="3134107"/>
    <lineage>
        <taxon>Bacteria</taxon>
        <taxon>Bacillati</taxon>
        <taxon>Actinomycetota</taxon>
        <taxon>Actinomycetes</taxon>
        <taxon>Kitasatosporales</taxon>
        <taxon>Streptomycetaceae</taxon>
        <taxon>Streptomyces</taxon>
    </lineage>
</organism>
<keyword evidence="1" id="KW-0472">Membrane</keyword>
<reference evidence="2 3" key="1">
    <citation type="submission" date="2024-03" db="EMBL/GenBank/DDBJ databases">
        <title>Novel Streptomyces species of biotechnological and ecological value are a feature of Machair soil.</title>
        <authorList>
            <person name="Prole J.R."/>
            <person name="Goodfellow M."/>
            <person name="Allenby N."/>
            <person name="Ward A.C."/>
        </authorList>
    </citation>
    <scope>NUCLEOTIDE SEQUENCE [LARGE SCALE GENOMIC DNA]</scope>
    <source>
        <strain evidence="2 3">MS1.HAVA.3</strain>
    </source>
</reference>
<keyword evidence="1" id="KW-0812">Transmembrane</keyword>
<comment type="caution">
    <text evidence="2">The sequence shown here is derived from an EMBL/GenBank/DDBJ whole genome shotgun (WGS) entry which is preliminary data.</text>
</comment>
<keyword evidence="3" id="KW-1185">Reference proteome</keyword>
<evidence type="ECO:0000313" key="2">
    <source>
        <dbReference type="EMBL" id="MEJ8646198.1"/>
    </source>
</evidence>
<accession>A0ABU8UE76</accession>
<proteinExistence type="predicted"/>
<evidence type="ECO:0000256" key="1">
    <source>
        <dbReference type="SAM" id="Phobius"/>
    </source>
</evidence>
<name>A0ABU8UE76_9ACTN</name>
<keyword evidence="1" id="KW-1133">Transmembrane helix</keyword>